<dbReference type="SMART" id="SM00708">
    <property type="entry name" value="PhBP"/>
    <property type="match status" value="1"/>
</dbReference>
<dbReference type="CDD" id="cd23992">
    <property type="entry name" value="PBP_GOBP"/>
    <property type="match status" value="1"/>
</dbReference>
<dbReference type="GO" id="GO:0005549">
    <property type="term" value="F:odorant binding"/>
    <property type="evidence" value="ECO:0007669"/>
    <property type="project" value="InterPro"/>
</dbReference>
<dbReference type="SUPFAM" id="SSF47565">
    <property type="entry name" value="Insect pheromone/odorant-binding proteins"/>
    <property type="match status" value="1"/>
</dbReference>
<dbReference type="Gene3D" id="1.10.238.20">
    <property type="entry name" value="Pheromone/general odorant binding protein domain"/>
    <property type="match status" value="1"/>
</dbReference>
<dbReference type="Proteomes" id="UP000801492">
    <property type="component" value="Unassembled WGS sequence"/>
</dbReference>
<comment type="caution">
    <text evidence="1">The sequence shown here is derived from an EMBL/GenBank/DDBJ whole genome shotgun (WGS) entry which is preliminary data.</text>
</comment>
<accession>A0A8K0G329</accession>
<dbReference type="Pfam" id="PF01395">
    <property type="entry name" value="PBP_GOBP"/>
    <property type="match status" value="1"/>
</dbReference>
<dbReference type="InterPro" id="IPR036728">
    <property type="entry name" value="PBP_GOBP_sf"/>
</dbReference>
<evidence type="ECO:0000313" key="2">
    <source>
        <dbReference type="Proteomes" id="UP000801492"/>
    </source>
</evidence>
<reference evidence="1" key="1">
    <citation type="submission" date="2019-08" db="EMBL/GenBank/DDBJ databases">
        <title>The genome of the North American firefly Photinus pyralis.</title>
        <authorList>
            <consortium name="Photinus pyralis genome working group"/>
            <person name="Fallon T.R."/>
            <person name="Sander Lower S.E."/>
            <person name="Weng J.-K."/>
        </authorList>
    </citation>
    <scope>NUCLEOTIDE SEQUENCE</scope>
    <source>
        <strain evidence="1">TRF0915ILg1</strain>
        <tissue evidence="1">Whole body</tissue>
    </source>
</reference>
<name>A0A8K0G329_IGNLU</name>
<gene>
    <name evidence="1" type="ORF">ILUMI_19586</name>
</gene>
<dbReference type="AlphaFoldDB" id="A0A8K0G329"/>
<sequence>MSYVRNLWKGRIAGIEGECVDKSGVKQELIDEFFKYGTLSDDPCFKCFIQCINFKLGFMNAAGDIDAKSMAKAIDFVDLSIAQKCTGIVEPNPCQKAYLVAKCIYSDVSKQLSLKQW</sequence>
<dbReference type="OrthoDB" id="8194670at2759"/>
<proteinExistence type="predicted"/>
<keyword evidence="2" id="KW-1185">Reference proteome</keyword>
<organism evidence="1 2">
    <name type="scientific">Ignelater luminosus</name>
    <name type="common">Cucubano</name>
    <name type="synonym">Pyrophorus luminosus</name>
    <dbReference type="NCBI Taxonomy" id="2038154"/>
    <lineage>
        <taxon>Eukaryota</taxon>
        <taxon>Metazoa</taxon>
        <taxon>Ecdysozoa</taxon>
        <taxon>Arthropoda</taxon>
        <taxon>Hexapoda</taxon>
        <taxon>Insecta</taxon>
        <taxon>Pterygota</taxon>
        <taxon>Neoptera</taxon>
        <taxon>Endopterygota</taxon>
        <taxon>Coleoptera</taxon>
        <taxon>Polyphaga</taxon>
        <taxon>Elateriformia</taxon>
        <taxon>Elateroidea</taxon>
        <taxon>Elateridae</taxon>
        <taxon>Agrypninae</taxon>
        <taxon>Pyrophorini</taxon>
        <taxon>Ignelater</taxon>
    </lineage>
</organism>
<evidence type="ECO:0000313" key="1">
    <source>
        <dbReference type="EMBL" id="KAF2886587.1"/>
    </source>
</evidence>
<protein>
    <submittedName>
        <fullName evidence="1">Uncharacterized protein</fullName>
    </submittedName>
</protein>
<dbReference type="EMBL" id="VTPC01087185">
    <property type="protein sequence ID" value="KAF2886587.1"/>
    <property type="molecule type" value="Genomic_DNA"/>
</dbReference>
<dbReference type="InterPro" id="IPR006170">
    <property type="entry name" value="PBP/GOBP"/>
</dbReference>